<evidence type="ECO:0000256" key="4">
    <source>
        <dbReference type="ARBA" id="ARBA00022475"/>
    </source>
</evidence>
<dbReference type="GO" id="GO:0015891">
    <property type="term" value="P:siderophore transport"/>
    <property type="evidence" value="ECO:0007669"/>
    <property type="project" value="InterPro"/>
</dbReference>
<gene>
    <name evidence="13" type="ORF">FGKAn22_13220</name>
</gene>
<feature type="compositionally biased region" description="Low complexity" evidence="11">
    <location>
        <begin position="93"/>
        <end position="102"/>
    </location>
</feature>
<keyword evidence="6" id="KW-0812">Transmembrane</keyword>
<feature type="compositionally biased region" description="Pro residues" evidence="11">
    <location>
        <begin position="71"/>
        <end position="80"/>
    </location>
</feature>
<dbReference type="PANTHER" id="PTHR33446:SF2">
    <property type="entry name" value="PROTEIN TONB"/>
    <property type="match status" value="1"/>
</dbReference>
<dbReference type="InterPro" id="IPR003538">
    <property type="entry name" value="TonB"/>
</dbReference>
<dbReference type="RefSeq" id="WP_212784871.1">
    <property type="nucleotide sequence ID" value="NZ_AP019536.1"/>
</dbReference>
<keyword evidence="5 10" id="KW-0997">Cell inner membrane</keyword>
<dbReference type="GO" id="GO:0055085">
    <property type="term" value="P:transmembrane transport"/>
    <property type="evidence" value="ECO:0007669"/>
    <property type="project" value="InterPro"/>
</dbReference>
<feature type="region of interest" description="Disordered" evidence="11">
    <location>
        <begin position="62"/>
        <end position="102"/>
    </location>
</feature>
<evidence type="ECO:0000256" key="11">
    <source>
        <dbReference type="SAM" id="MobiDB-lite"/>
    </source>
</evidence>
<dbReference type="Pfam" id="PF03544">
    <property type="entry name" value="TonB_C"/>
    <property type="match status" value="1"/>
</dbReference>
<name>A0AAN1T1B8_9PROT</name>
<evidence type="ECO:0000256" key="8">
    <source>
        <dbReference type="ARBA" id="ARBA00022989"/>
    </source>
</evidence>
<dbReference type="PROSITE" id="PS52015">
    <property type="entry name" value="TONB_CTD"/>
    <property type="match status" value="1"/>
</dbReference>
<dbReference type="GO" id="GO:0030288">
    <property type="term" value="C:outer membrane-bounded periplasmic space"/>
    <property type="evidence" value="ECO:0007669"/>
    <property type="project" value="InterPro"/>
</dbReference>
<dbReference type="PANTHER" id="PTHR33446">
    <property type="entry name" value="PROTEIN TONB-RELATED"/>
    <property type="match status" value="1"/>
</dbReference>
<dbReference type="Gene3D" id="3.30.1150.10">
    <property type="match status" value="1"/>
</dbReference>
<evidence type="ECO:0000313" key="13">
    <source>
        <dbReference type="EMBL" id="BBI99629.1"/>
    </source>
</evidence>
<comment type="similarity">
    <text evidence="2 10">Belongs to the TonB family.</text>
</comment>
<dbReference type="GO" id="GO:0098797">
    <property type="term" value="C:plasma membrane protein complex"/>
    <property type="evidence" value="ECO:0007669"/>
    <property type="project" value="TreeGrafter"/>
</dbReference>
<reference evidence="13 14" key="1">
    <citation type="submission" date="2019-03" db="EMBL/GenBank/DDBJ databases">
        <title>Complete genome sequence of Ferrigenium kumadai strain An22, a microaerophilic iron-oxidizing bacterium isolated from a paddy field soil.</title>
        <authorList>
            <person name="Watanabe T."/>
            <person name="Asakawa S."/>
        </authorList>
    </citation>
    <scope>NUCLEOTIDE SEQUENCE [LARGE SCALE GENOMIC DNA]</scope>
    <source>
        <strain evidence="13 14">An22</strain>
    </source>
</reference>
<keyword evidence="3 10" id="KW-0813">Transport</keyword>
<dbReference type="GO" id="GO:0031992">
    <property type="term" value="F:energy transducer activity"/>
    <property type="evidence" value="ECO:0007669"/>
    <property type="project" value="InterPro"/>
</dbReference>
<dbReference type="EMBL" id="AP019536">
    <property type="protein sequence ID" value="BBI99629.1"/>
    <property type="molecule type" value="Genomic_DNA"/>
</dbReference>
<dbReference type="NCBIfam" id="TIGR01352">
    <property type="entry name" value="tonB_Cterm"/>
    <property type="match status" value="1"/>
</dbReference>
<comment type="subcellular location">
    <subcellularLocation>
        <location evidence="1 10">Cell inner membrane</location>
        <topology evidence="1 10">Single-pass membrane protein</topology>
        <orientation evidence="1 10">Periplasmic side</orientation>
    </subcellularLocation>
</comment>
<evidence type="ECO:0000259" key="12">
    <source>
        <dbReference type="PROSITE" id="PS52015"/>
    </source>
</evidence>
<evidence type="ECO:0000256" key="7">
    <source>
        <dbReference type="ARBA" id="ARBA00022927"/>
    </source>
</evidence>
<evidence type="ECO:0000256" key="2">
    <source>
        <dbReference type="ARBA" id="ARBA00006555"/>
    </source>
</evidence>
<keyword evidence="4 10" id="KW-1003">Cell membrane</keyword>
<evidence type="ECO:0000256" key="6">
    <source>
        <dbReference type="ARBA" id="ARBA00022692"/>
    </source>
</evidence>
<keyword evidence="10" id="KW-0735">Signal-anchor</keyword>
<dbReference type="InterPro" id="IPR051045">
    <property type="entry name" value="TonB-dependent_transducer"/>
</dbReference>
<dbReference type="PRINTS" id="PR01374">
    <property type="entry name" value="TONBPROTEIN"/>
</dbReference>
<accession>A0AAN1T1B8</accession>
<dbReference type="KEGG" id="fku:FGKAn22_13220"/>
<keyword evidence="8" id="KW-1133">Transmembrane helix</keyword>
<keyword evidence="9" id="KW-0472">Membrane</keyword>
<keyword evidence="14" id="KW-1185">Reference proteome</keyword>
<comment type="function">
    <text evidence="10">Interacts with outer membrane receptor proteins that carry out high-affinity binding and energy dependent uptake into the periplasmic space of specific substrates. It could act to transduce energy from the cytoplasmic membrane to specific energy-requiring processes in the outer membrane, resulting in the release into the periplasm of ligands bound by these outer membrane proteins.</text>
</comment>
<organism evidence="13 14">
    <name type="scientific">Ferrigenium kumadai</name>
    <dbReference type="NCBI Taxonomy" id="1682490"/>
    <lineage>
        <taxon>Bacteria</taxon>
        <taxon>Pseudomonadati</taxon>
        <taxon>Pseudomonadota</taxon>
        <taxon>Betaproteobacteria</taxon>
        <taxon>Nitrosomonadales</taxon>
        <taxon>Gallionellaceae</taxon>
        <taxon>Ferrigenium</taxon>
    </lineage>
</organism>
<dbReference type="InterPro" id="IPR006260">
    <property type="entry name" value="TonB/TolA_C"/>
</dbReference>
<keyword evidence="7 10" id="KW-0653">Protein transport</keyword>
<dbReference type="GO" id="GO:0015031">
    <property type="term" value="P:protein transport"/>
    <property type="evidence" value="ECO:0007669"/>
    <property type="project" value="UniProtKB-UniRule"/>
</dbReference>
<dbReference type="AlphaFoldDB" id="A0AAN1T1B8"/>
<evidence type="ECO:0000313" key="14">
    <source>
        <dbReference type="Proteomes" id="UP001319121"/>
    </source>
</evidence>
<evidence type="ECO:0000256" key="5">
    <source>
        <dbReference type="ARBA" id="ARBA00022519"/>
    </source>
</evidence>
<evidence type="ECO:0000256" key="3">
    <source>
        <dbReference type="ARBA" id="ARBA00022448"/>
    </source>
</evidence>
<dbReference type="Proteomes" id="UP001319121">
    <property type="component" value="Chromosome"/>
</dbReference>
<evidence type="ECO:0000256" key="9">
    <source>
        <dbReference type="ARBA" id="ARBA00023136"/>
    </source>
</evidence>
<evidence type="ECO:0000256" key="1">
    <source>
        <dbReference type="ARBA" id="ARBA00004383"/>
    </source>
</evidence>
<evidence type="ECO:0000256" key="10">
    <source>
        <dbReference type="RuleBase" id="RU362123"/>
    </source>
</evidence>
<protein>
    <recommendedName>
        <fullName evidence="10">Protein TonB</fullName>
    </recommendedName>
</protein>
<dbReference type="InterPro" id="IPR037682">
    <property type="entry name" value="TonB_C"/>
</dbReference>
<sequence length="223" mass="23682">MIAPAMTRPDKVTLPAASLGERAAVVALVIAVHVGLGLAWMMRPEQAAIAVSEMSVSVAMQQAEMAKPQAQPEPPPPKPQPRIERAEKPVTKQPVQEAAEAAPQPVAAAPVQTVTAPPAVAAAPVADTAPDFKAAYLNNPRPAYPMAARRMGWEGRVVLNVEVLAEGSCGDVNVFQSSGHEVLDNAALRTVKGWHFVPASRAGRPITQWFKVPIQFSLKENEA</sequence>
<feature type="compositionally biased region" description="Basic and acidic residues" evidence="11">
    <location>
        <begin position="81"/>
        <end position="90"/>
    </location>
</feature>
<feature type="domain" description="TonB C-terminal" evidence="12">
    <location>
        <begin position="129"/>
        <end position="223"/>
    </location>
</feature>
<dbReference type="SUPFAM" id="SSF74653">
    <property type="entry name" value="TolA/TonB C-terminal domain"/>
    <property type="match status" value="1"/>
</dbReference>
<proteinExistence type="inferred from homology"/>